<evidence type="ECO:0000313" key="2">
    <source>
        <dbReference type="EMBL" id="PPQ97943.1"/>
    </source>
</evidence>
<gene>
    <name evidence="2" type="ORF">CVT26_002946</name>
</gene>
<feature type="compositionally biased region" description="Polar residues" evidence="1">
    <location>
        <begin position="98"/>
        <end position="115"/>
    </location>
</feature>
<evidence type="ECO:0000313" key="3">
    <source>
        <dbReference type="Proteomes" id="UP000284706"/>
    </source>
</evidence>
<dbReference type="InParanoid" id="A0A409Y4M8"/>
<organism evidence="2 3">
    <name type="scientific">Gymnopilus dilepis</name>
    <dbReference type="NCBI Taxonomy" id="231916"/>
    <lineage>
        <taxon>Eukaryota</taxon>
        <taxon>Fungi</taxon>
        <taxon>Dikarya</taxon>
        <taxon>Basidiomycota</taxon>
        <taxon>Agaricomycotina</taxon>
        <taxon>Agaricomycetes</taxon>
        <taxon>Agaricomycetidae</taxon>
        <taxon>Agaricales</taxon>
        <taxon>Agaricineae</taxon>
        <taxon>Hymenogastraceae</taxon>
        <taxon>Gymnopilus</taxon>
    </lineage>
</organism>
<feature type="region of interest" description="Disordered" evidence="1">
    <location>
        <begin position="37"/>
        <end position="58"/>
    </location>
</feature>
<dbReference type="Proteomes" id="UP000284706">
    <property type="component" value="Unassembled WGS sequence"/>
</dbReference>
<proteinExistence type="predicted"/>
<keyword evidence="3" id="KW-1185">Reference proteome</keyword>
<dbReference type="AlphaFoldDB" id="A0A409Y4M8"/>
<reference evidence="2 3" key="1">
    <citation type="journal article" date="2018" name="Evol. Lett.">
        <title>Horizontal gene cluster transfer increased hallucinogenic mushroom diversity.</title>
        <authorList>
            <person name="Reynolds H.T."/>
            <person name="Vijayakumar V."/>
            <person name="Gluck-Thaler E."/>
            <person name="Korotkin H.B."/>
            <person name="Matheny P.B."/>
            <person name="Slot J.C."/>
        </authorList>
    </citation>
    <scope>NUCLEOTIDE SEQUENCE [LARGE SCALE GENOMIC DNA]</scope>
    <source>
        <strain evidence="2 3">SRW20</strain>
    </source>
</reference>
<feature type="region of interest" description="Disordered" evidence="1">
    <location>
        <begin position="94"/>
        <end position="115"/>
    </location>
</feature>
<dbReference type="STRING" id="231916.A0A409Y4M8"/>
<feature type="compositionally biased region" description="Polar residues" evidence="1">
    <location>
        <begin position="45"/>
        <end position="58"/>
    </location>
</feature>
<comment type="caution">
    <text evidence="2">The sequence shown here is derived from an EMBL/GenBank/DDBJ whole genome shotgun (WGS) entry which is preliminary data.</text>
</comment>
<protein>
    <submittedName>
        <fullName evidence="2">Uncharacterized protein</fullName>
    </submittedName>
</protein>
<name>A0A409Y4M8_9AGAR</name>
<sequence length="115" mass="12077">MDQLSTAPSTAKTSVFKNHPPVSRAVKEILLETAAPSGVNPFYGTRSSNPTSRPTLTLRTQSVTRAPPALRLLPQASTLQFFVDLDSGTLPQEVSRVSAASRSPTSAAGSQASLP</sequence>
<dbReference type="EMBL" id="NHYE01001161">
    <property type="protein sequence ID" value="PPQ97943.1"/>
    <property type="molecule type" value="Genomic_DNA"/>
</dbReference>
<accession>A0A409Y4M8</accession>
<evidence type="ECO:0000256" key="1">
    <source>
        <dbReference type="SAM" id="MobiDB-lite"/>
    </source>
</evidence>